<accession>A0A2C5XHD4</accession>
<reference evidence="7 8" key="1">
    <citation type="journal article" date="2013" name="Fungal Biol.">
        <title>Analysis of microsatellite markers in the genome of the plant pathogen Ceratocystis fimbriata.</title>
        <authorList>
            <person name="Simpson M.C."/>
            <person name="Wilken P.M."/>
            <person name="Coetzee M.P."/>
            <person name="Wingfield M.J."/>
            <person name="Wingfield B.D."/>
        </authorList>
    </citation>
    <scope>NUCLEOTIDE SEQUENCE [LARGE SCALE GENOMIC DNA]</scope>
    <source>
        <strain evidence="7 8">CBS 114723</strain>
    </source>
</reference>
<sequence length="453" mass="50953">MAAHLRISRLAQTFVRLQIDASPSTATLRARQPLARPFYSSSSRWEADQSSVAESLLQNAAEPKEAIKTDETSEVQGLVGARSSSESRVAEVAGSPPALEATELPCVPPSNPLLDTESPSASSQVSPNISESQPLTQCASIQQETLEPSLEKPHQQANNLLSKSHPIEQEDILFEIGPERFPGSLPRRLRLAKPEVAKLDEITIPMNDNTITDSQPTAHVQDTSDFHDEANVVSNILATPSLKTAQPKKKKLRHRDMPPELLQLKLQEKEKQKNSRQHTKVGSYGLKKYGDRDSRKPDRPDKRPTWKIQRDALKEKFPDGWNPLKRLSPDALAGIRALHAQFPNEFSTAQLAAKFEISPEAIRRILRTNWQPSAEEEAERQNRWFKRGMVVWERYAELGLKPPKKWREAGVGQQAWEERKKAMGVQSVDEDLADDTFSGRKQSYQRHLGNKIM</sequence>
<dbReference type="GO" id="GO:0005739">
    <property type="term" value="C:mitochondrion"/>
    <property type="evidence" value="ECO:0007669"/>
    <property type="project" value="UniProtKB-SubCell"/>
</dbReference>
<evidence type="ECO:0000313" key="7">
    <source>
        <dbReference type="EMBL" id="PHH55374.1"/>
    </source>
</evidence>
<organism evidence="7 8">
    <name type="scientific">Ceratocystis fimbriata CBS 114723</name>
    <dbReference type="NCBI Taxonomy" id="1035309"/>
    <lineage>
        <taxon>Eukaryota</taxon>
        <taxon>Fungi</taxon>
        <taxon>Dikarya</taxon>
        <taxon>Ascomycota</taxon>
        <taxon>Pezizomycotina</taxon>
        <taxon>Sordariomycetes</taxon>
        <taxon>Hypocreomycetidae</taxon>
        <taxon>Microascales</taxon>
        <taxon>Ceratocystidaceae</taxon>
        <taxon>Ceratocystis</taxon>
    </lineage>
</organism>
<dbReference type="InterPro" id="IPR010487">
    <property type="entry name" value="NGRN/Rrg9"/>
</dbReference>
<dbReference type="OrthoDB" id="5578174at2759"/>
<dbReference type="EMBL" id="APWK03000012">
    <property type="protein sequence ID" value="PHH55374.1"/>
    <property type="molecule type" value="Genomic_DNA"/>
</dbReference>
<comment type="caution">
    <text evidence="7">The sequence shown here is derived from an EMBL/GenBank/DDBJ whole genome shotgun (WGS) entry which is preliminary data.</text>
</comment>
<dbReference type="PANTHER" id="PTHR13475">
    <property type="entry name" value="NEUGRIN"/>
    <property type="match status" value="1"/>
</dbReference>
<gene>
    <name evidence="7" type="primary">RRG9</name>
    <name evidence="7" type="ORF">CFIMG_001058RA</name>
</gene>
<reference evidence="7 8" key="2">
    <citation type="journal article" date="2013" name="IMA Fungus">
        <title>IMA Genome-F 1: Ceratocystis fimbriata: Draft nuclear genome sequence for the plant pathogen, Ceratocystis fimbriata.</title>
        <authorList>
            <person name="Wilken P.M."/>
            <person name="Steenkamp E.T."/>
            <person name="Wingfield M.J."/>
            <person name="de Beer Z.W."/>
            <person name="Wingfield B.D."/>
        </authorList>
    </citation>
    <scope>NUCLEOTIDE SEQUENCE [LARGE SCALE GENOMIC DNA]</scope>
    <source>
        <strain evidence="7 8">CBS 114723</strain>
    </source>
</reference>
<feature type="region of interest" description="Disordered" evidence="6">
    <location>
        <begin position="50"/>
        <end position="157"/>
    </location>
</feature>
<keyword evidence="5" id="KW-0809">Transit peptide</keyword>
<feature type="compositionally biased region" description="Basic and acidic residues" evidence="6">
    <location>
        <begin position="62"/>
        <end position="71"/>
    </location>
</feature>
<evidence type="ECO:0000256" key="2">
    <source>
        <dbReference type="ARBA" id="ARBA00004173"/>
    </source>
</evidence>
<dbReference type="Pfam" id="PF06413">
    <property type="entry name" value="Neugrin"/>
    <property type="match status" value="1"/>
</dbReference>
<dbReference type="Proteomes" id="UP000222788">
    <property type="component" value="Unassembled WGS sequence"/>
</dbReference>
<feature type="compositionally biased region" description="Basic and acidic residues" evidence="6">
    <location>
        <begin position="288"/>
        <end position="307"/>
    </location>
</feature>
<dbReference type="STRING" id="1035309.A0A2C5XHD4"/>
<evidence type="ECO:0000256" key="1">
    <source>
        <dbReference type="ARBA" id="ARBA00003548"/>
    </source>
</evidence>
<comment type="similarity">
    <text evidence="3">Belongs to the RRG9 family.</text>
</comment>
<evidence type="ECO:0000313" key="8">
    <source>
        <dbReference type="Proteomes" id="UP000222788"/>
    </source>
</evidence>
<dbReference type="AlphaFoldDB" id="A0A2C5XHD4"/>
<name>A0A2C5XHD4_9PEZI</name>
<keyword evidence="8" id="KW-1185">Reference proteome</keyword>
<evidence type="ECO:0000256" key="3">
    <source>
        <dbReference type="ARBA" id="ARBA00010895"/>
    </source>
</evidence>
<feature type="compositionally biased region" description="Polar residues" evidence="6">
    <location>
        <begin position="117"/>
        <end position="146"/>
    </location>
</feature>
<proteinExistence type="inferred from homology"/>
<evidence type="ECO:0000256" key="5">
    <source>
        <dbReference type="ARBA" id="ARBA00022946"/>
    </source>
</evidence>
<feature type="region of interest" description="Disordered" evidence="6">
    <location>
        <begin position="237"/>
        <end position="256"/>
    </location>
</feature>
<comment type="function">
    <text evidence="1">Required for respiratory activity and maintenance and expression of the mitochondrial genome.</text>
</comment>
<evidence type="ECO:0000256" key="4">
    <source>
        <dbReference type="ARBA" id="ARBA00013566"/>
    </source>
</evidence>
<protein>
    <recommendedName>
        <fullName evidence="4">Required for respiratory growth protein 9, mitochondrial</fullName>
    </recommendedName>
</protein>
<feature type="region of interest" description="Disordered" evidence="6">
    <location>
        <begin position="268"/>
        <end position="307"/>
    </location>
</feature>
<dbReference type="PANTHER" id="PTHR13475:SF3">
    <property type="entry name" value="NEUGRIN"/>
    <property type="match status" value="1"/>
</dbReference>
<evidence type="ECO:0000256" key="6">
    <source>
        <dbReference type="SAM" id="MobiDB-lite"/>
    </source>
</evidence>
<dbReference type="GO" id="GO:0005634">
    <property type="term" value="C:nucleus"/>
    <property type="evidence" value="ECO:0007669"/>
    <property type="project" value="TreeGrafter"/>
</dbReference>
<comment type="subcellular location">
    <subcellularLocation>
        <location evidence="2">Mitochondrion</location>
    </subcellularLocation>
</comment>